<dbReference type="EMBL" id="JAJA02000001">
    <property type="protein sequence ID" value="KWS02910.1"/>
    <property type="molecule type" value="Genomic_DNA"/>
</dbReference>
<feature type="region of interest" description="Disordered" evidence="1">
    <location>
        <begin position="21"/>
        <end position="41"/>
    </location>
</feature>
<dbReference type="AlphaFoldDB" id="A0A108U5G4"/>
<organism evidence="2 3">
    <name type="scientific">Lysobacter capsici AZ78</name>
    <dbReference type="NCBI Taxonomy" id="1444315"/>
    <lineage>
        <taxon>Bacteria</taxon>
        <taxon>Pseudomonadati</taxon>
        <taxon>Pseudomonadota</taxon>
        <taxon>Gammaproteobacteria</taxon>
        <taxon>Lysobacterales</taxon>
        <taxon>Lysobacteraceae</taxon>
        <taxon>Lysobacter</taxon>
    </lineage>
</organism>
<comment type="caution">
    <text evidence="2">The sequence shown here is derived from an EMBL/GenBank/DDBJ whole genome shotgun (WGS) entry which is preliminary data.</text>
</comment>
<name>A0A108U5G4_9GAMM</name>
<evidence type="ECO:0000313" key="3">
    <source>
        <dbReference type="Proteomes" id="UP000023435"/>
    </source>
</evidence>
<keyword evidence="3" id="KW-1185">Reference proteome</keyword>
<sequence length="101" mass="10935">MVHDPLLVGWIVLLASGRDRASRTPGLVRPDRIRTGSRGGESCDRSADACKGSVSRRSAVAVSSNCFVGRARFAASRRRRRERVTAVMCARSLRVAILPVG</sequence>
<gene>
    <name evidence="2" type="ORF">AZ78_0456</name>
</gene>
<protein>
    <submittedName>
        <fullName evidence="2">Uncharacterized protein</fullName>
    </submittedName>
</protein>
<evidence type="ECO:0000256" key="1">
    <source>
        <dbReference type="SAM" id="MobiDB-lite"/>
    </source>
</evidence>
<dbReference type="Proteomes" id="UP000023435">
    <property type="component" value="Unassembled WGS sequence"/>
</dbReference>
<proteinExistence type="predicted"/>
<reference evidence="2 3" key="1">
    <citation type="journal article" date="2014" name="Genome Announc.">
        <title>Draft Genome Sequence of Lysobacter capsici AZ78, a Bacterium Antagonistic to Plant-Pathogenic Oomycetes.</title>
        <authorList>
            <person name="Puopolo G."/>
            <person name="Sonego P."/>
            <person name="Engelen K."/>
            <person name="Pertot I."/>
        </authorList>
    </citation>
    <scope>NUCLEOTIDE SEQUENCE [LARGE SCALE GENOMIC DNA]</scope>
    <source>
        <strain evidence="2 3">AZ78</strain>
    </source>
</reference>
<accession>A0A108U5G4</accession>
<evidence type="ECO:0000313" key="2">
    <source>
        <dbReference type="EMBL" id="KWS02910.1"/>
    </source>
</evidence>